<dbReference type="PANTHER" id="PTHR43157:SF35">
    <property type="entry name" value="DEHYDROGENASE_REDUCTASE FAMILY PROTEIN, PUTATIVE-RELATED"/>
    <property type="match status" value="1"/>
</dbReference>
<accession>A0AA38VWL6</accession>
<dbReference type="Proteomes" id="UP001174694">
    <property type="component" value="Unassembled WGS sequence"/>
</dbReference>
<evidence type="ECO:0000313" key="3">
    <source>
        <dbReference type="Proteomes" id="UP001174694"/>
    </source>
</evidence>
<dbReference type="EMBL" id="JANBVO010000007">
    <property type="protein sequence ID" value="KAJ9150678.1"/>
    <property type="molecule type" value="Genomic_DNA"/>
</dbReference>
<sequence length="343" mass="37731">MSARLEKQASLQAGFLYNAWKQLFQSVPPIPPGIDLVGKTALVTGSNIGLGLECARHFLKLRAGRLIMGVRSLQKGEVAAAGLRAEFPGARIEIWQLDMESLGSVQRFAARCEQELDRLHVAVLNAAVGKLKFERVEEGSRRETTLQVNYLSTALLAILLLPKMRPSASSPGPGRLTIITSDVALGAKLEDPGEGGLLDSLERPEKYEGFQQYTRSKILVTMFGARLADAVDPDEVIINCCNPGAVKGTAFLRDVDPWLAKMVFAIMFSILGRTAVDGARIYVHSCLVLGKESHGSFTDWLVRAWPVIMYTDHGRRLSDKLWKETMEELRFAGVDGALERAKH</sequence>
<comment type="caution">
    <text evidence="2">The sequence shown here is derived from an EMBL/GenBank/DDBJ whole genome shotgun (WGS) entry which is preliminary data.</text>
</comment>
<protein>
    <submittedName>
        <fullName evidence="2">NAD(P)-binding protein</fullName>
    </submittedName>
</protein>
<evidence type="ECO:0000256" key="1">
    <source>
        <dbReference type="ARBA" id="ARBA00023002"/>
    </source>
</evidence>
<dbReference type="AlphaFoldDB" id="A0AA38VWL6"/>
<keyword evidence="3" id="KW-1185">Reference proteome</keyword>
<proteinExistence type="predicted"/>
<reference evidence="2" key="1">
    <citation type="submission" date="2022-07" db="EMBL/GenBank/DDBJ databases">
        <title>Fungi with potential for degradation of polypropylene.</title>
        <authorList>
            <person name="Gostincar C."/>
        </authorList>
    </citation>
    <scope>NUCLEOTIDE SEQUENCE</scope>
    <source>
        <strain evidence="2">EXF-13308</strain>
    </source>
</reference>
<dbReference type="Pfam" id="PF00106">
    <property type="entry name" value="adh_short"/>
    <property type="match status" value="1"/>
</dbReference>
<dbReference type="PRINTS" id="PR00081">
    <property type="entry name" value="GDHRDH"/>
</dbReference>
<dbReference type="PANTHER" id="PTHR43157">
    <property type="entry name" value="PHOSPHATIDYLINOSITOL-GLYCAN BIOSYNTHESIS CLASS F PROTEIN-RELATED"/>
    <property type="match status" value="1"/>
</dbReference>
<name>A0AA38VWL6_9PEZI</name>
<dbReference type="InterPro" id="IPR036291">
    <property type="entry name" value="NAD(P)-bd_dom_sf"/>
</dbReference>
<dbReference type="SUPFAM" id="SSF51735">
    <property type="entry name" value="NAD(P)-binding Rossmann-fold domains"/>
    <property type="match status" value="1"/>
</dbReference>
<dbReference type="Gene3D" id="3.40.50.720">
    <property type="entry name" value="NAD(P)-binding Rossmann-like Domain"/>
    <property type="match status" value="1"/>
</dbReference>
<gene>
    <name evidence="2" type="ORF">NKR23_g3425</name>
</gene>
<organism evidence="2 3">
    <name type="scientific">Pleurostoma richardsiae</name>
    <dbReference type="NCBI Taxonomy" id="41990"/>
    <lineage>
        <taxon>Eukaryota</taxon>
        <taxon>Fungi</taxon>
        <taxon>Dikarya</taxon>
        <taxon>Ascomycota</taxon>
        <taxon>Pezizomycotina</taxon>
        <taxon>Sordariomycetes</taxon>
        <taxon>Sordariomycetidae</taxon>
        <taxon>Calosphaeriales</taxon>
        <taxon>Pleurostomataceae</taxon>
        <taxon>Pleurostoma</taxon>
    </lineage>
</organism>
<dbReference type="InterPro" id="IPR002347">
    <property type="entry name" value="SDR_fam"/>
</dbReference>
<dbReference type="GO" id="GO:0016491">
    <property type="term" value="F:oxidoreductase activity"/>
    <property type="evidence" value="ECO:0007669"/>
    <property type="project" value="UniProtKB-KW"/>
</dbReference>
<evidence type="ECO:0000313" key="2">
    <source>
        <dbReference type="EMBL" id="KAJ9150678.1"/>
    </source>
</evidence>
<keyword evidence="1" id="KW-0560">Oxidoreductase</keyword>